<dbReference type="Gene3D" id="1.20.1070.10">
    <property type="entry name" value="Rhodopsin 7-helix transmembrane proteins"/>
    <property type="match status" value="1"/>
</dbReference>
<proteinExistence type="predicted"/>
<dbReference type="InterPro" id="IPR052665">
    <property type="entry name" value="Neuropeptide-GPCR"/>
</dbReference>
<feature type="transmembrane region" description="Helical" evidence="1">
    <location>
        <begin position="115"/>
        <end position="135"/>
    </location>
</feature>
<feature type="transmembrane region" description="Helical" evidence="1">
    <location>
        <begin position="51"/>
        <end position="68"/>
    </location>
</feature>
<dbReference type="Proteomes" id="UP000095283">
    <property type="component" value="Unplaced"/>
</dbReference>
<dbReference type="GO" id="GO:0016020">
    <property type="term" value="C:membrane"/>
    <property type="evidence" value="ECO:0007669"/>
    <property type="project" value="TreeGrafter"/>
</dbReference>
<feature type="transmembrane region" description="Helical" evidence="1">
    <location>
        <begin position="141"/>
        <end position="158"/>
    </location>
</feature>
<protein>
    <submittedName>
        <fullName evidence="3">G_PROTEIN_RECEP_F1_2 domain-containing protein</fullName>
    </submittedName>
</protein>
<dbReference type="AlphaFoldDB" id="A0A1I7WMJ8"/>
<feature type="transmembrane region" description="Helical" evidence="1">
    <location>
        <begin position="88"/>
        <end position="108"/>
    </location>
</feature>
<evidence type="ECO:0000256" key="1">
    <source>
        <dbReference type="SAM" id="Phobius"/>
    </source>
</evidence>
<keyword evidence="2" id="KW-1185">Reference proteome</keyword>
<name>A0A1I7WMJ8_HETBA</name>
<keyword evidence="1" id="KW-0812">Transmembrane</keyword>
<keyword evidence="1" id="KW-1133">Transmembrane helix</keyword>
<evidence type="ECO:0000313" key="2">
    <source>
        <dbReference type="Proteomes" id="UP000095283"/>
    </source>
</evidence>
<dbReference type="WBParaSite" id="Hba_06378">
    <property type="protein sequence ID" value="Hba_06378"/>
    <property type="gene ID" value="Hba_06378"/>
</dbReference>
<accession>A0A1I7WMJ8</accession>
<feature type="transmembrane region" description="Helical" evidence="1">
    <location>
        <begin position="234"/>
        <end position="254"/>
    </location>
</feature>
<organism evidence="2 3">
    <name type="scientific">Heterorhabditis bacteriophora</name>
    <name type="common">Entomopathogenic nematode worm</name>
    <dbReference type="NCBI Taxonomy" id="37862"/>
    <lineage>
        <taxon>Eukaryota</taxon>
        <taxon>Metazoa</taxon>
        <taxon>Ecdysozoa</taxon>
        <taxon>Nematoda</taxon>
        <taxon>Chromadorea</taxon>
        <taxon>Rhabditida</taxon>
        <taxon>Rhabditina</taxon>
        <taxon>Rhabditomorpha</taxon>
        <taxon>Strongyloidea</taxon>
        <taxon>Heterorhabditidae</taxon>
        <taxon>Heterorhabditis</taxon>
    </lineage>
</organism>
<feature type="transmembrane region" description="Helical" evidence="1">
    <location>
        <begin position="20"/>
        <end position="44"/>
    </location>
</feature>
<evidence type="ECO:0000313" key="3">
    <source>
        <dbReference type="WBParaSite" id="Hba_06378"/>
    </source>
</evidence>
<reference evidence="3" key="1">
    <citation type="submission" date="2016-11" db="UniProtKB">
        <authorList>
            <consortium name="WormBaseParasite"/>
        </authorList>
    </citation>
    <scope>IDENTIFICATION</scope>
</reference>
<dbReference type="PANTHER" id="PTHR24224:SF1">
    <property type="entry name" value="G-PROTEIN COUPLED RECEPTORS FAMILY 1 PROFILE DOMAIN-CONTAINING PROTEIN"/>
    <property type="match status" value="1"/>
</dbReference>
<keyword evidence="1" id="KW-0472">Membrane</keyword>
<feature type="transmembrane region" description="Helical" evidence="1">
    <location>
        <begin position="201"/>
        <end position="228"/>
    </location>
</feature>
<sequence length="282" mass="32187">MDNHNMEDAAVREWVSSSYFLYVSVISVSILTLPLLLLSLVSLFKHRKSHYFVCLSSIITGNIVLLDVVQGSAMCKTNAFLVNVSSCFVHWTWVVMYLQRCVCVFFPMRARRNRNLVNGWCAIFGSHLLQAVAIAECVLTFFVPFVLTVLTDISVVVLRRPCRPQFILIPADAIAGCDPPSHDGSYLKIVSRKNIDVSYRIFQFLIFCSSIMFFLVVFSSVANFYHLFCFQADAAAYVLYLLQFPLVPIYIYLLKGDLDKSLDRRAIRRRMDTSCRLQDPSL</sequence>
<dbReference type="PANTHER" id="PTHR24224">
    <property type="entry name" value="CARDIOACCELERATORY PEPTIDE RECEPTOR-RELATED"/>
    <property type="match status" value="1"/>
</dbReference>